<feature type="region of interest" description="Disordered" evidence="2">
    <location>
        <begin position="1"/>
        <end position="116"/>
    </location>
</feature>
<dbReference type="PANTHER" id="PTHR10742:SF415">
    <property type="entry name" value="CHROMOSOME UNDETERMINED SCAFFOLD_56, WHOLE GENOME SHOTGUN SEQUENCE"/>
    <property type="match status" value="1"/>
</dbReference>
<accession>A0A1Y5IHH4</accession>
<organism evidence="4 6">
    <name type="scientific">Ostreococcus tauri</name>
    <name type="common">Marine green alga</name>
    <dbReference type="NCBI Taxonomy" id="70448"/>
    <lineage>
        <taxon>Eukaryota</taxon>
        <taxon>Viridiplantae</taxon>
        <taxon>Chlorophyta</taxon>
        <taxon>Mamiellophyceae</taxon>
        <taxon>Mamiellales</taxon>
        <taxon>Bathycoccaceae</taxon>
        <taxon>Ostreococcus</taxon>
    </lineage>
</organism>
<evidence type="ECO:0000259" key="3">
    <source>
        <dbReference type="Pfam" id="PF01593"/>
    </source>
</evidence>
<dbReference type="Proteomes" id="UP000195557">
    <property type="component" value="Unassembled WGS sequence"/>
</dbReference>
<gene>
    <name evidence="5" type="ORF">BE221DRAFT_8196</name>
    <name evidence="4" type="ORF">OT_ostta07g00090</name>
</gene>
<accession>Q015Z6</accession>
<dbReference type="GO" id="GO:0016491">
    <property type="term" value="F:oxidoreductase activity"/>
    <property type="evidence" value="ECO:0007669"/>
    <property type="project" value="InterPro"/>
</dbReference>
<reference evidence="5" key="3">
    <citation type="submission" date="2017-04" db="EMBL/GenBank/DDBJ databases">
        <title>Population genomics of picophytoplankton unveils novel chromosome hypervariability.</title>
        <authorList>
            <consortium name="DOE Joint Genome Institute"/>
            <person name="Blanc-Mathieu R."/>
            <person name="Krasovec M."/>
            <person name="Hebrard M."/>
            <person name="Yau S."/>
            <person name="Desgranges E."/>
            <person name="Martin J."/>
            <person name="Schackwitz W."/>
            <person name="Kuo A."/>
            <person name="Salin G."/>
            <person name="Donnadieu C."/>
            <person name="Desdevises Y."/>
            <person name="Sanchez-Ferandin S."/>
            <person name="Moreau H."/>
            <person name="Rivals E."/>
            <person name="Grigoriev I.V."/>
            <person name="Grimsley N."/>
            <person name="Eyre-Walker A."/>
            <person name="Piganeau G."/>
        </authorList>
    </citation>
    <scope>NUCLEOTIDE SEQUENCE [LARGE SCALE GENOMIC DNA]</scope>
    <source>
        <strain evidence="5">RCC 1115</strain>
    </source>
</reference>
<dbReference type="GeneID" id="9836822"/>
<keyword evidence="6" id="KW-1185">Reference proteome</keyword>
<dbReference type="InterPro" id="IPR002937">
    <property type="entry name" value="Amino_oxidase"/>
</dbReference>
<name>Q015Z6_OSTTA</name>
<feature type="compositionally biased region" description="Basic and acidic residues" evidence="2">
    <location>
        <begin position="75"/>
        <end position="85"/>
    </location>
</feature>
<feature type="region of interest" description="Disordered" evidence="2">
    <location>
        <begin position="363"/>
        <end position="389"/>
    </location>
</feature>
<sequence>MPLEPNFDVSGDESDRADDVKVTGRSQARENVTSDRVALGMDRNDPTTSRGGGDAPRGLDAQAGSRLETQVTRNQRPEAVVRRVPSDGSNEQQVSKGGDAKKTVASAGASLKSGKDSASSTQWCAVTMVEVFGEEPVPGVLLDISNFLPDAESRARYRAVRVLGENEVMLLGAGNDEAIRTDIEFIKFCSAKAKGEVAPLDNPAKLATEARLVELPLRDVLEKNHNPSKPSKTGVTTWWDGDVYQLQTKLETVGRRGAKKFYSTFFRIDHVTGNVLGFPNCNARGDESLGCTQTRLRSMKAVEKVLGRLREQARKSRDLWKQFEKESSFKGARFDEPDTLKELGEIKSVKRYEVNRAGGRKMVAPIPHQPTVSEKSKGLKRMNPEPASGAITETSKSALAKVLKVTARKTKNEKVEEQTKGTNGARKKKHAEAIQPWGGHKPPTVVVIGAGPAGLSAARSLKAHGVEVVVLESRDRAGGRCHTVEMSAMTEYGLPSINVDLGASFVHGCHTYNPLFVIAKENKVTLNNAGGGYSAGWGERALWYDTVQGGRVKEKIVQQAFRLVRKSTELMFRDESRDEMQQLYSPIKPPVSSGMLESAAINAKPVPTQRIHVDQHVTEDCSLEDAFNHATDKITSQLLNGDKRFSQLKPVYENIPTVTWAYVSPMSEMSFSIARTFNNEVLEAKELLERDIVSEDSGDKGQGAEAMEPIDLSDGMVVDGYKNLIVDRLVGQGKEQLDIKYEHAVTRVTQVRENERHNKFGTREYDGISYDIECSNGKNIKCDYVIVTVPLGVLQKQKIAFEPSLSDEKWKAIKRLGMGTENKIYMRFAEVFWPKAKFTQCTDLRYRFLNLDAYGKKNTLLAHVSPPYANDFDGKVDDRDVVRDVCRILQKMFKLKELPVPLDSKVTRWGQDEHSYGAYSYMKVGSSVEDVKNLSATEHGGRVYFAGEACSIEGAQCVHGAVLTGNAAAMNILNLGRVEVHEKKIVGGSAGTQLHDDVNWAKCCECKIFRRAPPSFDATAKFKCKDAIAWNTWLGKLGCEYHDGTFLPDARHERLVHIRPDHLSSAHCTRTRDANEQLLCCRKI</sequence>
<evidence type="ECO:0000313" key="4">
    <source>
        <dbReference type="EMBL" id="CAL54283.1"/>
    </source>
</evidence>
<accession>A0A454XYI9</accession>
<dbReference type="OMA" id="TWWDGDV"/>
<proteinExistence type="inferred from homology"/>
<dbReference type="EMBL" id="CAID01000007">
    <property type="protein sequence ID" value="CAL54283.1"/>
    <property type="molecule type" value="Genomic_DNA"/>
</dbReference>
<dbReference type="SUPFAM" id="SSF54373">
    <property type="entry name" value="FAD-linked reductases, C-terminal domain"/>
    <property type="match status" value="1"/>
</dbReference>
<dbReference type="SUPFAM" id="SSF51905">
    <property type="entry name" value="FAD/NAD(P)-binding domain"/>
    <property type="match status" value="1"/>
</dbReference>
<feature type="domain" description="Amine oxidase" evidence="3">
    <location>
        <begin position="453"/>
        <end position="973"/>
    </location>
</feature>
<evidence type="ECO:0000313" key="6">
    <source>
        <dbReference type="Proteomes" id="UP000009170"/>
    </source>
</evidence>
<dbReference type="Proteomes" id="UP000009170">
    <property type="component" value="Unassembled WGS sequence"/>
</dbReference>
<dbReference type="PRINTS" id="PR00419">
    <property type="entry name" value="ADXRDTASE"/>
</dbReference>
<dbReference type="OrthoDB" id="498871at2759"/>
<dbReference type="KEGG" id="ota:OT_ostta07g00090"/>
<feature type="region of interest" description="Disordered" evidence="2">
    <location>
        <begin position="410"/>
        <end position="440"/>
    </location>
</feature>
<dbReference type="Gene3D" id="3.90.660.10">
    <property type="match status" value="1"/>
</dbReference>
<dbReference type="InterPro" id="IPR036188">
    <property type="entry name" value="FAD/NAD-bd_sf"/>
</dbReference>
<dbReference type="PANTHER" id="PTHR10742">
    <property type="entry name" value="FLAVIN MONOAMINE OXIDASE"/>
    <property type="match status" value="1"/>
</dbReference>
<dbReference type="Gene3D" id="3.50.50.60">
    <property type="entry name" value="FAD/NAD(P)-binding domain"/>
    <property type="match status" value="2"/>
</dbReference>
<dbReference type="AlphaFoldDB" id="Q015Z6"/>
<reference evidence="4 6" key="1">
    <citation type="journal article" date="2006" name="Proc. Natl. Acad. Sci. U.S.A.">
        <title>Genome analysis of the smallest free-living eukaryote Ostreococcus tauri unveils many unique features.</title>
        <authorList>
            <person name="Derelle E."/>
            <person name="Ferraz C."/>
            <person name="Rombauts S."/>
            <person name="Rouze P."/>
            <person name="Worden A.Z."/>
            <person name="Robbens S."/>
            <person name="Partensky F."/>
            <person name="Degroeve S."/>
            <person name="Echeynie S."/>
            <person name="Cooke R."/>
            <person name="Saeys Y."/>
            <person name="Wuyts J."/>
            <person name="Jabbari K."/>
            <person name="Bowler C."/>
            <person name="Panaud O."/>
            <person name="Piegu B."/>
            <person name="Ball S.G."/>
            <person name="Ral J.-P."/>
            <person name="Bouget F.-Y."/>
            <person name="Piganeau G."/>
            <person name="De Baets B."/>
            <person name="Picard A."/>
            <person name="Delseny M."/>
            <person name="Demaille J."/>
            <person name="Van de Peer Y."/>
            <person name="Moreau H."/>
        </authorList>
    </citation>
    <scope>NUCLEOTIDE SEQUENCE [LARGE SCALE GENOMIC DNA]</scope>
    <source>
        <strain evidence="4 6">OTTH0595</strain>
    </source>
</reference>
<evidence type="ECO:0000256" key="1">
    <source>
        <dbReference type="ARBA" id="ARBA00005995"/>
    </source>
</evidence>
<dbReference type="InterPro" id="IPR050281">
    <property type="entry name" value="Flavin_monoamine_oxidase"/>
</dbReference>
<dbReference type="InParanoid" id="Q015Z6"/>
<protein>
    <submittedName>
        <fullName evidence="4 5">Amine oxidase</fullName>
    </submittedName>
</protein>
<dbReference type="EMBL" id="KZ155778">
    <property type="protein sequence ID" value="OUS47624.1"/>
    <property type="molecule type" value="Genomic_DNA"/>
</dbReference>
<dbReference type="Pfam" id="PF01593">
    <property type="entry name" value="Amino_oxidase"/>
    <property type="match status" value="1"/>
</dbReference>
<feature type="compositionally biased region" description="Basic and acidic residues" evidence="2">
    <location>
        <begin position="13"/>
        <end position="22"/>
    </location>
</feature>
<reference evidence="4" key="2">
    <citation type="journal article" date="2014" name="BMC Genomics">
        <title>An improved genome of the model marine alga Ostreococcus tauri unfolds by assessing Illumina de novo assemblies.</title>
        <authorList>
            <person name="Blanc-Mathieu R."/>
            <person name="Verhelst B."/>
            <person name="Derelle E."/>
            <person name="Rombauts S."/>
            <person name="Bouget F.Y."/>
            <person name="Carre I."/>
            <person name="Chateau A."/>
            <person name="Eyre-Walker A."/>
            <person name="Grimsley N."/>
            <person name="Moreau H."/>
            <person name="Piegu B."/>
            <person name="Rivals E."/>
            <person name="Schackwitz W."/>
            <person name="Van de Peer Y."/>
            <person name="Piganeau G."/>
        </authorList>
    </citation>
    <scope>NUCLEOTIDE SEQUENCE</scope>
    <source>
        <strain evidence="4">RCC4221</strain>
    </source>
</reference>
<dbReference type="STRING" id="70448.Q015Z6"/>
<evidence type="ECO:0000313" key="5">
    <source>
        <dbReference type="EMBL" id="OUS47624.1"/>
    </source>
</evidence>
<dbReference type="RefSeq" id="XP_003080116.1">
    <property type="nucleotide sequence ID" value="XM_003080068.1"/>
</dbReference>
<comment type="similarity">
    <text evidence="1">Belongs to the flavin monoamine oxidase family.</text>
</comment>
<feature type="compositionally biased region" description="Basic and acidic residues" evidence="2">
    <location>
        <begin position="410"/>
        <end position="419"/>
    </location>
</feature>
<evidence type="ECO:0000256" key="2">
    <source>
        <dbReference type="SAM" id="MobiDB-lite"/>
    </source>
</evidence>